<organism evidence="1">
    <name type="scientific">Arundo donax</name>
    <name type="common">Giant reed</name>
    <name type="synonym">Donax arundinaceus</name>
    <dbReference type="NCBI Taxonomy" id="35708"/>
    <lineage>
        <taxon>Eukaryota</taxon>
        <taxon>Viridiplantae</taxon>
        <taxon>Streptophyta</taxon>
        <taxon>Embryophyta</taxon>
        <taxon>Tracheophyta</taxon>
        <taxon>Spermatophyta</taxon>
        <taxon>Magnoliopsida</taxon>
        <taxon>Liliopsida</taxon>
        <taxon>Poales</taxon>
        <taxon>Poaceae</taxon>
        <taxon>PACMAD clade</taxon>
        <taxon>Arundinoideae</taxon>
        <taxon>Arundineae</taxon>
        <taxon>Arundo</taxon>
    </lineage>
</organism>
<reference evidence="1" key="1">
    <citation type="submission" date="2014-09" db="EMBL/GenBank/DDBJ databases">
        <authorList>
            <person name="Magalhaes I.L.F."/>
            <person name="Oliveira U."/>
            <person name="Santos F.R."/>
            <person name="Vidigal T.H.D.A."/>
            <person name="Brescovit A.D."/>
            <person name="Santos A.J."/>
        </authorList>
    </citation>
    <scope>NUCLEOTIDE SEQUENCE</scope>
    <source>
        <tissue evidence="1">Shoot tissue taken approximately 20 cm above the soil surface</tissue>
    </source>
</reference>
<dbReference type="EMBL" id="GBRH01233703">
    <property type="protein sequence ID" value="JAD64192.1"/>
    <property type="molecule type" value="Transcribed_RNA"/>
</dbReference>
<reference evidence="1" key="2">
    <citation type="journal article" date="2015" name="Data Brief">
        <title>Shoot transcriptome of the giant reed, Arundo donax.</title>
        <authorList>
            <person name="Barrero R.A."/>
            <person name="Guerrero F.D."/>
            <person name="Moolhuijzen P."/>
            <person name="Goolsby J.A."/>
            <person name="Tidwell J."/>
            <person name="Bellgard S.E."/>
            <person name="Bellgard M.I."/>
        </authorList>
    </citation>
    <scope>NUCLEOTIDE SEQUENCE</scope>
    <source>
        <tissue evidence="1">Shoot tissue taken approximately 20 cm above the soil surface</tissue>
    </source>
</reference>
<dbReference type="AlphaFoldDB" id="A0A0A9BY55"/>
<name>A0A0A9BY55_ARUDO</name>
<proteinExistence type="predicted"/>
<protein>
    <submittedName>
        <fullName evidence="1">Uncharacterized protein</fullName>
    </submittedName>
</protein>
<accession>A0A0A9BY55</accession>
<evidence type="ECO:0000313" key="1">
    <source>
        <dbReference type="EMBL" id="JAD64192.1"/>
    </source>
</evidence>
<sequence length="70" mass="7985">MFLVDACSKDLKCRNMMCCGQKLAGATVHFIWYRRWCLLLHTVRQRVVVGLLCEKGLSVMTAAACNSYRN</sequence>